<keyword evidence="2" id="KW-1185">Reference proteome</keyword>
<name>A0A7N9DES4_MACFA</name>
<evidence type="ECO:0000313" key="1">
    <source>
        <dbReference type="Ensembl" id="ENSMFAP00000064094.1"/>
    </source>
</evidence>
<dbReference type="AlphaFoldDB" id="A0A7N9DES4"/>
<dbReference type="PANTHER" id="PTHR12138:SF162">
    <property type="entry name" value="CHROMOSOME UNDETERMINED SCAFFOLD_275, WHOLE GENOME SHOTGUN SEQUENCE"/>
    <property type="match status" value="1"/>
</dbReference>
<reference evidence="1" key="3">
    <citation type="submission" date="2025-09" db="UniProtKB">
        <authorList>
            <consortium name="Ensembl"/>
        </authorList>
    </citation>
    <scope>IDENTIFICATION</scope>
</reference>
<dbReference type="Proteomes" id="UP000233100">
    <property type="component" value="Chromosome 2"/>
</dbReference>
<reference evidence="1" key="2">
    <citation type="submission" date="2025-08" db="UniProtKB">
        <authorList>
            <consortium name="Ensembl"/>
        </authorList>
    </citation>
    <scope>IDENTIFICATION</scope>
</reference>
<accession>A0A7N9DES4</accession>
<sequence>VAGITGARHHAQLIFGFLVEIGFRHVGQAVLELLSSSDPPTLASQSAEITGVSHHAWPGSFSLCCSEAVLRELHHWPMAIPSDKTENHWIQEPPFPVLVSRCHTHPSCPWQQHALSVVWL</sequence>
<dbReference type="Ensembl" id="ENSMFAT00000092087.1">
    <property type="protein sequence ID" value="ENSMFAP00000064094.1"/>
    <property type="gene ID" value="ENSMFAG00000051059.1"/>
</dbReference>
<protein>
    <submittedName>
        <fullName evidence="1">Uncharacterized protein</fullName>
    </submittedName>
</protein>
<organism evidence="1 2">
    <name type="scientific">Macaca fascicularis</name>
    <name type="common">Crab-eating macaque</name>
    <name type="synonym">Cynomolgus monkey</name>
    <dbReference type="NCBI Taxonomy" id="9541"/>
    <lineage>
        <taxon>Eukaryota</taxon>
        <taxon>Metazoa</taxon>
        <taxon>Chordata</taxon>
        <taxon>Craniata</taxon>
        <taxon>Vertebrata</taxon>
        <taxon>Euteleostomi</taxon>
        <taxon>Mammalia</taxon>
        <taxon>Eutheria</taxon>
        <taxon>Euarchontoglires</taxon>
        <taxon>Primates</taxon>
        <taxon>Haplorrhini</taxon>
        <taxon>Catarrhini</taxon>
        <taxon>Cercopithecidae</taxon>
        <taxon>Cercopithecinae</taxon>
        <taxon>Macaca</taxon>
    </lineage>
</organism>
<dbReference type="PANTHER" id="PTHR12138">
    <property type="entry name" value="PRIMATE-EXPANDED PROTEIN FAMILY"/>
    <property type="match status" value="1"/>
</dbReference>
<dbReference type="PRINTS" id="PR02045">
    <property type="entry name" value="F138DOMAIN"/>
</dbReference>
<evidence type="ECO:0000313" key="2">
    <source>
        <dbReference type="Proteomes" id="UP000233100"/>
    </source>
</evidence>
<proteinExistence type="predicted"/>
<dbReference type="GeneTree" id="ENSGT01120000271815"/>
<reference evidence="1 2" key="1">
    <citation type="submission" date="2013-03" db="EMBL/GenBank/DDBJ databases">
        <authorList>
            <person name="Warren W."/>
            <person name="Wilson R.K."/>
        </authorList>
    </citation>
    <scope>NUCLEOTIDE SEQUENCE</scope>
</reference>